<name>A0A7C2YZZ2_9CREN</name>
<dbReference type="Proteomes" id="UP000885664">
    <property type="component" value="Unassembled WGS sequence"/>
</dbReference>
<protein>
    <submittedName>
        <fullName evidence="3">Flagellar protein FlaI</fullName>
    </submittedName>
</protein>
<dbReference type="Gene3D" id="3.30.450.370">
    <property type="match status" value="1"/>
</dbReference>
<gene>
    <name evidence="3" type="ORF">ENO36_04640</name>
</gene>
<dbReference type="AlphaFoldDB" id="A0A7C2YZZ2"/>
<dbReference type="PANTHER" id="PTHR30486">
    <property type="entry name" value="TWITCHING MOTILITY PROTEIN PILT"/>
    <property type="match status" value="1"/>
</dbReference>
<organism evidence="3">
    <name type="scientific">Fervidicoccus fontis</name>
    <dbReference type="NCBI Taxonomy" id="683846"/>
    <lineage>
        <taxon>Archaea</taxon>
        <taxon>Thermoproteota</taxon>
        <taxon>Thermoprotei</taxon>
        <taxon>Fervidicoccales</taxon>
        <taxon>Fervidicoccaceae</taxon>
        <taxon>Fervidicoccus</taxon>
    </lineage>
</organism>
<comment type="similarity">
    <text evidence="1">Belongs to the GSP E family.</text>
</comment>
<dbReference type="SUPFAM" id="SSF52540">
    <property type="entry name" value="P-loop containing nucleoside triphosphate hydrolases"/>
    <property type="match status" value="1"/>
</dbReference>
<evidence type="ECO:0000313" key="3">
    <source>
        <dbReference type="EMBL" id="HEU98120.1"/>
    </source>
</evidence>
<reference evidence="3" key="1">
    <citation type="journal article" date="2020" name="mSystems">
        <title>Genome- and Community-Level Interaction Insights into Carbon Utilization and Element Cycling Functions of Hydrothermarchaeota in Hydrothermal Sediment.</title>
        <authorList>
            <person name="Zhou Z."/>
            <person name="Liu Y."/>
            <person name="Xu W."/>
            <person name="Pan J."/>
            <person name="Luo Z.H."/>
            <person name="Li M."/>
        </authorList>
    </citation>
    <scope>NUCLEOTIDE SEQUENCE [LARGE SCALE GENOMIC DNA]</scope>
    <source>
        <strain evidence="3">SpSt-1259</strain>
    </source>
</reference>
<accession>A0A7C2YZZ2</accession>
<dbReference type="FunFam" id="3.30.450.370:FF:000001">
    <property type="entry name" value="Secretion system protein E"/>
    <property type="match status" value="1"/>
</dbReference>
<evidence type="ECO:0000256" key="1">
    <source>
        <dbReference type="ARBA" id="ARBA00006611"/>
    </source>
</evidence>
<comment type="caution">
    <text evidence="3">The sequence shown here is derived from an EMBL/GenBank/DDBJ whole genome shotgun (WGS) entry which is preliminary data.</text>
</comment>
<dbReference type="EMBL" id="DSFE01000097">
    <property type="protein sequence ID" value="HEU98120.1"/>
    <property type="molecule type" value="Genomic_DNA"/>
</dbReference>
<evidence type="ECO:0000259" key="2">
    <source>
        <dbReference type="Pfam" id="PF00437"/>
    </source>
</evidence>
<dbReference type="Gene3D" id="3.40.50.300">
    <property type="entry name" value="P-loop containing nucleotide triphosphate hydrolases"/>
    <property type="match status" value="1"/>
</dbReference>
<dbReference type="InterPro" id="IPR027417">
    <property type="entry name" value="P-loop_NTPase"/>
</dbReference>
<dbReference type="Pfam" id="PF00437">
    <property type="entry name" value="T2SSE"/>
    <property type="match status" value="1"/>
</dbReference>
<dbReference type="InterPro" id="IPR050921">
    <property type="entry name" value="T4SS_GSP_E_ATPase"/>
</dbReference>
<dbReference type="GO" id="GO:0016887">
    <property type="term" value="F:ATP hydrolysis activity"/>
    <property type="evidence" value="ECO:0007669"/>
    <property type="project" value="InterPro"/>
</dbReference>
<keyword evidence="3" id="KW-0969">Cilium</keyword>
<feature type="non-terminal residue" evidence="3">
    <location>
        <position position="428"/>
    </location>
</feature>
<dbReference type="PANTHER" id="PTHR30486:SF14">
    <property type="entry name" value="FLAGELLA ACCESSORY PROTEIN I"/>
    <property type="match status" value="1"/>
</dbReference>
<keyword evidence="3" id="KW-0966">Cell projection</keyword>
<feature type="domain" description="Bacterial type II secretion system protein E" evidence="2">
    <location>
        <begin position="185"/>
        <end position="409"/>
    </location>
</feature>
<dbReference type="CDD" id="cd01130">
    <property type="entry name" value="VirB11-like_ATPase"/>
    <property type="match status" value="1"/>
</dbReference>
<dbReference type="InterPro" id="IPR001482">
    <property type="entry name" value="T2SS/T4SS_dom"/>
</dbReference>
<dbReference type="Gene3D" id="1.10.390.40">
    <property type="match status" value="1"/>
</dbReference>
<sequence>MSFLRLRRKSKSLEEIAAEISQKAEAELSFGERPSYLTDYINRVEKEHGVRPELVEKLSSELRKAKKFSVIYPLGNGIFIHVHNISTKSGYSRYEVIEPPYPNPKILRLIDELLASKISGDLSPRSSEEKKAILLYLLDQILEIRDGEISESSIRRSLNRGKLPVKREEATIIKYYVVRDKVGIGILEPFLRDPYLEDISCSGVGNIYVVHKIFGSMESNLGFSSDYELDNYVIKLGEKIGKPISSARPVVDATLPDGSRINIVFGTEVSLRGSNFTIRRVAKYPISVTQLIDWGTIDSRIAAYIWMMLREGMSAFICGETASGKTTTLNAISTFIRPNAKIVSIEDTSEVLFPHPNWTRELTRDTGRPESSVTMFDLLRAALRQRPNYIIVGEIRGAEGNIAFQAMQSVTGDTPILVKMGDKNPVLM</sequence>
<keyword evidence="3" id="KW-0282">Flagellum</keyword>
<proteinExistence type="inferred from homology"/>